<feature type="compositionally biased region" description="Low complexity" evidence="1">
    <location>
        <begin position="198"/>
        <end position="209"/>
    </location>
</feature>
<keyword evidence="2" id="KW-1133">Transmembrane helix</keyword>
<gene>
    <name evidence="3" type="ORF">ACFOUW_15060</name>
</gene>
<keyword evidence="2" id="KW-0812">Transmembrane</keyword>
<feature type="region of interest" description="Disordered" evidence="1">
    <location>
        <begin position="191"/>
        <end position="254"/>
    </location>
</feature>
<feature type="compositionally biased region" description="Pro residues" evidence="1">
    <location>
        <begin position="219"/>
        <end position="233"/>
    </location>
</feature>
<accession>A0ABV7YDL8</accession>
<comment type="caution">
    <text evidence="3">The sequence shown here is derived from an EMBL/GenBank/DDBJ whole genome shotgun (WGS) entry which is preliminary data.</text>
</comment>
<evidence type="ECO:0000256" key="1">
    <source>
        <dbReference type="SAM" id="MobiDB-lite"/>
    </source>
</evidence>
<dbReference type="Proteomes" id="UP001595699">
    <property type="component" value="Unassembled WGS sequence"/>
</dbReference>
<evidence type="ECO:0000313" key="4">
    <source>
        <dbReference type="Proteomes" id="UP001595699"/>
    </source>
</evidence>
<feature type="transmembrane region" description="Helical" evidence="2">
    <location>
        <begin position="161"/>
        <end position="185"/>
    </location>
</feature>
<reference evidence="4" key="1">
    <citation type="journal article" date="2019" name="Int. J. Syst. Evol. Microbiol.">
        <title>The Global Catalogue of Microorganisms (GCM) 10K type strain sequencing project: providing services to taxonomists for standard genome sequencing and annotation.</title>
        <authorList>
            <consortium name="The Broad Institute Genomics Platform"/>
            <consortium name="The Broad Institute Genome Sequencing Center for Infectious Disease"/>
            <person name="Wu L."/>
            <person name="Ma J."/>
        </authorList>
    </citation>
    <scope>NUCLEOTIDE SEQUENCE [LARGE SCALE GENOMIC DNA]</scope>
    <source>
        <strain evidence="4">CGMCC 4.7241</strain>
    </source>
</reference>
<evidence type="ECO:0000256" key="2">
    <source>
        <dbReference type="SAM" id="Phobius"/>
    </source>
</evidence>
<dbReference type="EMBL" id="JBHRZH010000012">
    <property type="protein sequence ID" value="MFC3762159.1"/>
    <property type="molecule type" value="Genomic_DNA"/>
</dbReference>
<dbReference type="RefSeq" id="WP_205120701.1">
    <property type="nucleotide sequence ID" value="NZ_JAFBCM010000001.1"/>
</dbReference>
<name>A0ABV7YDL8_9ACTN</name>
<keyword evidence="4" id="KW-1185">Reference proteome</keyword>
<organism evidence="3 4">
    <name type="scientific">Tenggerimyces flavus</name>
    <dbReference type="NCBI Taxonomy" id="1708749"/>
    <lineage>
        <taxon>Bacteria</taxon>
        <taxon>Bacillati</taxon>
        <taxon>Actinomycetota</taxon>
        <taxon>Actinomycetes</taxon>
        <taxon>Propionibacteriales</taxon>
        <taxon>Nocardioidaceae</taxon>
        <taxon>Tenggerimyces</taxon>
    </lineage>
</organism>
<keyword evidence="2" id="KW-0472">Membrane</keyword>
<evidence type="ECO:0000313" key="3">
    <source>
        <dbReference type="EMBL" id="MFC3762159.1"/>
    </source>
</evidence>
<sequence>MTEALRPGDPPVLGPFTLSGRLAEHDAGVVFLGADGSGRRAAVAVLHAAAASDAAVRDRLAGAIETLSAEQPDRVLGSAPRDTVPWVATPYEDGDPADAQALLDNAALTQAVASTTTRAAGPDFAPHWSGAPGAGAVGSLPTALPPAPYSAPRNTTSVRSIVLLAVGIVLCLGVIVGGGVAMYMISDNRKQDDPVAQPTTNPDPDPTTGTGTGTETGGTPPPTPPIPGWPTPEPAWTGPDGPNGPLGGPTFGEGEPTYFMDLKDFSFDFRVPKTWGCMRSGKVVAPTVRWICLDDAWAFGGKPGSAPGGIVQTDPCPAPCGPQEWRAIRERTETPPTPWRSTDASTFFADGQVVDGTEIEWQLMVSHVFASKPGGPLDTHLFLRLTGPMSEKENLQKTANEIRIKTP</sequence>
<protein>
    <submittedName>
        <fullName evidence="3">Uncharacterized protein</fullName>
    </submittedName>
</protein>
<proteinExistence type="predicted"/>